<evidence type="ECO:0000259" key="3">
    <source>
        <dbReference type="Pfam" id="PF08327"/>
    </source>
</evidence>
<evidence type="ECO:0000256" key="1">
    <source>
        <dbReference type="ARBA" id="ARBA00006817"/>
    </source>
</evidence>
<proteinExistence type="inferred from homology"/>
<dbReference type="EMBL" id="PYLS01000004">
    <property type="protein sequence ID" value="PST84144.1"/>
    <property type="molecule type" value="Genomic_DNA"/>
</dbReference>
<gene>
    <name evidence="4" type="ORF">C7T94_05290</name>
</gene>
<dbReference type="AlphaFoldDB" id="A0A2T3HNX1"/>
<dbReference type="Gene3D" id="3.10.180.10">
    <property type="entry name" value="2,3-Dihydroxybiphenyl 1,2-Dioxygenase, domain 1"/>
    <property type="match status" value="1"/>
</dbReference>
<sequence length="320" mass="36866">MNQAVFNFLVDKSTRTVRVERSFDAPVELVWAAWTDPGILDQWWAAAPDRAMTATMNFTEGGRWHYCIVNPQGHKRWRLFNFELIRPLERFAGTDTFCDEHAVSDPSKPRVRWDYVFTSRAQGTIVNIAVRFERLEDLELIVRNGFTEQLEAGFNYLEQYIAAQFLLRKQYKNNNMARVATYLNFPGNTEEAFNFYKSVFRTDFTNGIKRFGDLPADPAHPPVGEALKKMVLHVELSILGGHVLMGTDAPKEMGFTLTQGNNMHISLEPDSREEAERLFKELSAGGKIQMPLQDMFWGAYYGDFTDKFGINWMVNYQNKA</sequence>
<dbReference type="InterPro" id="IPR023393">
    <property type="entry name" value="START-like_dom_sf"/>
</dbReference>
<evidence type="ECO:0000313" key="5">
    <source>
        <dbReference type="Proteomes" id="UP000240912"/>
    </source>
</evidence>
<keyword evidence="5" id="KW-1185">Reference proteome</keyword>
<comment type="caution">
    <text evidence="4">The sequence shown here is derived from an EMBL/GenBank/DDBJ whole genome shotgun (WGS) entry which is preliminary data.</text>
</comment>
<reference evidence="4 5" key="1">
    <citation type="submission" date="2018-03" db="EMBL/GenBank/DDBJ databases">
        <authorList>
            <person name="Keele B.F."/>
        </authorList>
    </citation>
    <scope>NUCLEOTIDE SEQUENCE [LARGE SCALE GENOMIC DNA]</scope>
    <source>
        <strain evidence="4 5">YL28-9</strain>
    </source>
</reference>
<accession>A0A2T3HNX1</accession>
<feature type="domain" description="Activator of Hsp90 ATPase homologue 1/2-like C-terminal" evidence="3">
    <location>
        <begin position="24"/>
        <end position="151"/>
    </location>
</feature>
<dbReference type="OrthoDB" id="9795306at2"/>
<protein>
    <submittedName>
        <fullName evidence="4">Uncharacterized protein</fullName>
    </submittedName>
</protein>
<dbReference type="CDD" id="cd07814">
    <property type="entry name" value="SRPBCC_CalC_Aha1-like"/>
    <property type="match status" value="1"/>
</dbReference>
<dbReference type="RefSeq" id="WP_107214242.1">
    <property type="nucleotide sequence ID" value="NZ_KZ686268.1"/>
</dbReference>
<dbReference type="Gene3D" id="3.30.530.20">
    <property type="match status" value="1"/>
</dbReference>
<dbReference type="InterPro" id="IPR029068">
    <property type="entry name" value="Glyas_Bleomycin-R_OHBP_Dase"/>
</dbReference>
<dbReference type="InterPro" id="IPR028973">
    <property type="entry name" value="PhnB-like"/>
</dbReference>
<dbReference type="Proteomes" id="UP000240912">
    <property type="component" value="Unassembled WGS sequence"/>
</dbReference>
<evidence type="ECO:0000313" key="4">
    <source>
        <dbReference type="EMBL" id="PST84144.1"/>
    </source>
</evidence>
<evidence type="ECO:0000259" key="2">
    <source>
        <dbReference type="Pfam" id="PF06983"/>
    </source>
</evidence>
<dbReference type="InterPro" id="IPR013538">
    <property type="entry name" value="ASHA1/2-like_C"/>
</dbReference>
<dbReference type="CDD" id="cd06588">
    <property type="entry name" value="PhnB_like"/>
    <property type="match status" value="1"/>
</dbReference>
<dbReference type="Pfam" id="PF06983">
    <property type="entry name" value="3-dmu-9_3-mt"/>
    <property type="match status" value="1"/>
</dbReference>
<dbReference type="PANTHER" id="PTHR33990:SF1">
    <property type="entry name" value="PROTEIN YJDN"/>
    <property type="match status" value="1"/>
</dbReference>
<dbReference type="Pfam" id="PF08327">
    <property type="entry name" value="AHSA1"/>
    <property type="match status" value="1"/>
</dbReference>
<organism evidence="4 5">
    <name type="scientific">Pedobacter yulinensis</name>
    <dbReference type="NCBI Taxonomy" id="2126353"/>
    <lineage>
        <taxon>Bacteria</taxon>
        <taxon>Pseudomonadati</taxon>
        <taxon>Bacteroidota</taxon>
        <taxon>Sphingobacteriia</taxon>
        <taxon>Sphingobacteriales</taxon>
        <taxon>Sphingobacteriaceae</taxon>
        <taxon>Pedobacter</taxon>
    </lineage>
</organism>
<dbReference type="PANTHER" id="PTHR33990">
    <property type="entry name" value="PROTEIN YJDN-RELATED"/>
    <property type="match status" value="1"/>
</dbReference>
<feature type="domain" description="PhnB-like" evidence="2">
    <location>
        <begin position="179"/>
        <end position="314"/>
    </location>
</feature>
<dbReference type="SUPFAM" id="SSF55961">
    <property type="entry name" value="Bet v1-like"/>
    <property type="match status" value="1"/>
</dbReference>
<dbReference type="SUPFAM" id="SSF54593">
    <property type="entry name" value="Glyoxalase/Bleomycin resistance protein/Dihydroxybiphenyl dioxygenase"/>
    <property type="match status" value="1"/>
</dbReference>
<name>A0A2T3HNX1_9SPHI</name>
<comment type="similarity">
    <text evidence="1">Belongs to the AHA1 family.</text>
</comment>